<evidence type="ECO:0000313" key="2">
    <source>
        <dbReference type="Proteomes" id="UP000535182"/>
    </source>
</evidence>
<sequence>MTQIGKAFQADDANTLAASVAVLDPAVEQLIAAVDEIVAAAEAGSSAAFEELSAIYSERLYKTIHSITRNPHDTEEA</sequence>
<name>A0A9X0QCK8_9BACT</name>
<dbReference type="GO" id="GO:0006352">
    <property type="term" value="P:DNA-templated transcription initiation"/>
    <property type="evidence" value="ECO:0007669"/>
    <property type="project" value="InterPro"/>
</dbReference>
<dbReference type="GO" id="GO:0003700">
    <property type="term" value="F:DNA-binding transcription factor activity"/>
    <property type="evidence" value="ECO:0007669"/>
    <property type="project" value="InterPro"/>
</dbReference>
<proteinExistence type="predicted"/>
<accession>A0A9X0QCK8</accession>
<dbReference type="SUPFAM" id="SSF88946">
    <property type="entry name" value="Sigma2 domain of RNA polymerase sigma factors"/>
    <property type="match status" value="1"/>
</dbReference>
<protein>
    <submittedName>
        <fullName evidence="1">Uncharacterized protein</fullName>
    </submittedName>
</protein>
<dbReference type="AlphaFoldDB" id="A0A9X0QCK8"/>
<dbReference type="InterPro" id="IPR013325">
    <property type="entry name" value="RNA_pol_sigma_r2"/>
</dbReference>
<organism evidence="1 2">
    <name type="scientific">Tunturiibacter gelidiferens</name>
    <dbReference type="NCBI Taxonomy" id="3069689"/>
    <lineage>
        <taxon>Bacteria</taxon>
        <taxon>Pseudomonadati</taxon>
        <taxon>Acidobacteriota</taxon>
        <taxon>Terriglobia</taxon>
        <taxon>Terriglobales</taxon>
        <taxon>Acidobacteriaceae</taxon>
        <taxon>Tunturiibacter</taxon>
    </lineage>
</organism>
<gene>
    <name evidence="1" type="ORF">HDF14_001391</name>
</gene>
<dbReference type="RefSeq" id="WP_183974812.1">
    <property type="nucleotide sequence ID" value="NZ_JACHEB010000003.1"/>
</dbReference>
<evidence type="ECO:0000313" key="1">
    <source>
        <dbReference type="EMBL" id="MBB5327785.1"/>
    </source>
</evidence>
<reference evidence="1 2" key="1">
    <citation type="submission" date="2020-08" db="EMBL/GenBank/DDBJ databases">
        <title>Genomic Encyclopedia of Type Strains, Phase IV (KMG-V): Genome sequencing to study the core and pangenomes of soil and plant-associated prokaryotes.</title>
        <authorList>
            <person name="Whitman W."/>
        </authorList>
    </citation>
    <scope>NUCLEOTIDE SEQUENCE [LARGE SCALE GENOMIC DNA]</scope>
    <source>
        <strain evidence="1 2">X5P2</strain>
    </source>
</reference>
<dbReference type="EMBL" id="JACHEB010000003">
    <property type="protein sequence ID" value="MBB5327785.1"/>
    <property type="molecule type" value="Genomic_DNA"/>
</dbReference>
<keyword evidence="2" id="KW-1185">Reference proteome</keyword>
<dbReference type="Proteomes" id="UP000535182">
    <property type="component" value="Unassembled WGS sequence"/>
</dbReference>
<dbReference type="Gene3D" id="1.10.1740.10">
    <property type="match status" value="1"/>
</dbReference>
<comment type="caution">
    <text evidence="1">The sequence shown here is derived from an EMBL/GenBank/DDBJ whole genome shotgun (WGS) entry which is preliminary data.</text>
</comment>